<sequence length="377" mass="41751">MTELPEVMKAVVYHGPFDVQVEDRATPKIEKPDDAIVKVQFSGLCGTDLHAYRGHINGPVNTILGHEFLGEIVAKGDQVTKFKIGDKVLSSFTIQCGHCWYCRNGYSGQCNETNTFGKIGLDGGQAEYVRIPNAEKTLLNLPQNEEGQPEIDASVYVMMADIFITGYYGVKKIMDFLKISSARNVSPQNFKDVSILQIGAGPVGLCGLRVLKYFGFEKVVVVDSVPARLAEAKRLGAFETINFETDPDALNKFIQSELDNIGFDAVLEVVGASAALRTAYESVRRNGFISSLGMGHEPLPFNGLECYLKNVNISFGRCHGWSLFEEALEIFEKVKNDFVHFIDYKAKLIDAKQAFDLFDKHKVNKVVFDLTQGPGQP</sequence>
<feature type="domain" description="Alcohol dehydrogenase-like N-terminal" evidence="5">
    <location>
        <begin position="31"/>
        <end position="140"/>
    </location>
</feature>
<dbReference type="Gene3D" id="3.90.180.10">
    <property type="entry name" value="Medium-chain alcohol dehydrogenases, catalytic domain"/>
    <property type="match status" value="1"/>
</dbReference>
<dbReference type="InterPro" id="IPR011032">
    <property type="entry name" value="GroES-like_sf"/>
</dbReference>
<dbReference type="Pfam" id="PF00107">
    <property type="entry name" value="ADH_zinc_N"/>
    <property type="match status" value="1"/>
</dbReference>
<protein>
    <recommendedName>
        <fullName evidence="8">Enoyl reductase (ER) domain-containing protein</fullName>
    </recommendedName>
</protein>
<accession>A0AAI9SZ49</accession>
<dbReference type="CDD" id="cd08284">
    <property type="entry name" value="FDH_like_2"/>
    <property type="match status" value="1"/>
</dbReference>
<evidence type="ECO:0000256" key="2">
    <source>
        <dbReference type="ARBA" id="ARBA00022723"/>
    </source>
</evidence>
<dbReference type="GO" id="GO:0046872">
    <property type="term" value="F:metal ion binding"/>
    <property type="evidence" value="ECO:0007669"/>
    <property type="project" value="UniProtKB-KW"/>
</dbReference>
<dbReference type="PANTHER" id="PTHR42813">
    <property type="entry name" value="ZINC-TYPE ALCOHOL DEHYDROGENASE-LIKE"/>
    <property type="match status" value="1"/>
</dbReference>
<dbReference type="Proteomes" id="UP001202479">
    <property type="component" value="Unassembled WGS sequence"/>
</dbReference>
<reference evidence="6" key="1">
    <citation type="journal article" date="2022" name="DNA Res.">
        <title>Genome analysis of five recently described species of the CUG-Ser clade uncovers Candida theae as a new hybrid lineage with pathogenic potential in the Candida parapsilosis species complex.</title>
        <authorList>
            <person name="Mixao V."/>
            <person name="Del Olmo V."/>
            <person name="Hegedusova E."/>
            <person name="Saus E."/>
            <person name="Pryszcz L."/>
            <person name="Cillingova A."/>
            <person name="Nosek J."/>
            <person name="Gabaldon T."/>
        </authorList>
    </citation>
    <scope>NUCLEOTIDE SEQUENCE</scope>
    <source>
        <strain evidence="6">CBS 10844</strain>
    </source>
</reference>
<proteinExistence type="predicted"/>
<keyword evidence="7" id="KW-1185">Reference proteome</keyword>
<dbReference type="InterPro" id="IPR013154">
    <property type="entry name" value="ADH-like_N"/>
</dbReference>
<dbReference type="Pfam" id="PF08240">
    <property type="entry name" value="ADH_N"/>
    <property type="match status" value="1"/>
</dbReference>
<dbReference type="SUPFAM" id="SSF51735">
    <property type="entry name" value="NAD(P)-binding Rossmann-fold domains"/>
    <property type="match status" value="1"/>
</dbReference>
<name>A0AAI9SZ49_9ASCO</name>
<evidence type="ECO:0000313" key="6">
    <source>
        <dbReference type="EMBL" id="KAI3405432.1"/>
    </source>
</evidence>
<keyword evidence="2" id="KW-0479">Metal-binding</keyword>
<evidence type="ECO:0000256" key="1">
    <source>
        <dbReference type="ARBA" id="ARBA00001947"/>
    </source>
</evidence>
<evidence type="ECO:0000256" key="3">
    <source>
        <dbReference type="ARBA" id="ARBA00022833"/>
    </source>
</evidence>
<comment type="cofactor">
    <cofactor evidence="1">
        <name>Zn(2+)</name>
        <dbReference type="ChEBI" id="CHEBI:29105"/>
    </cofactor>
</comment>
<dbReference type="SUPFAM" id="SSF50129">
    <property type="entry name" value="GroES-like"/>
    <property type="match status" value="1"/>
</dbReference>
<dbReference type="PANTHER" id="PTHR42813:SF2">
    <property type="entry name" value="DEHYDROGENASE, ZINC-CONTAINING, PUTATIVE (AFU_ORTHOLOGUE AFUA_2G02810)-RELATED"/>
    <property type="match status" value="1"/>
</dbReference>
<dbReference type="EMBL" id="JAHUZD010000036">
    <property type="protein sequence ID" value="KAI3405432.1"/>
    <property type="molecule type" value="Genomic_DNA"/>
</dbReference>
<feature type="domain" description="Alcohol dehydrogenase-like C-terminal" evidence="4">
    <location>
        <begin position="202"/>
        <end position="331"/>
    </location>
</feature>
<keyword evidence="3" id="KW-0862">Zinc</keyword>
<dbReference type="InterPro" id="IPR036291">
    <property type="entry name" value="NAD(P)-bd_dom_sf"/>
</dbReference>
<dbReference type="GeneID" id="73379393"/>
<dbReference type="RefSeq" id="XP_049181177.1">
    <property type="nucleotide sequence ID" value="XM_049322934.1"/>
</dbReference>
<evidence type="ECO:0000313" key="7">
    <source>
        <dbReference type="Proteomes" id="UP001202479"/>
    </source>
</evidence>
<organism evidence="6 7">
    <name type="scientific">Candida oxycetoniae</name>
    <dbReference type="NCBI Taxonomy" id="497107"/>
    <lineage>
        <taxon>Eukaryota</taxon>
        <taxon>Fungi</taxon>
        <taxon>Dikarya</taxon>
        <taxon>Ascomycota</taxon>
        <taxon>Saccharomycotina</taxon>
        <taxon>Pichiomycetes</taxon>
        <taxon>Debaryomycetaceae</taxon>
        <taxon>Candida/Lodderomyces clade</taxon>
        <taxon>Candida</taxon>
    </lineage>
</organism>
<comment type="caution">
    <text evidence="6">The sequence shown here is derived from an EMBL/GenBank/DDBJ whole genome shotgun (WGS) entry which is preliminary data.</text>
</comment>
<gene>
    <name evidence="6" type="ORF">KGF56_001776</name>
</gene>
<dbReference type="InterPro" id="IPR013149">
    <property type="entry name" value="ADH-like_C"/>
</dbReference>
<evidence type="ECO:0000259" key="4">
    <source>
        <dbReference type="Pfam" id="PF00107"/>
    </source>
</evidence>
<dbReference type="AlphaFoldDB" id="A0AAI9SZ49"/>
<dbReference type="Gene3D" id="3.40.50.720">
    <property type="entry name" value="NAD(P)-binding Rossmann-like Domain"/>
    <property type="match status" value="1"/>
</dbReference>
<evidence type="ECO:0008006" key="8">
    <source>
        <dbReference type="Google" id="ProtNLM"/>
    </source>
</evidence>
<evidence type="ECO:0000259" key="5">
    <source>
        <dbReference type="Pfam" id="PF08240"/>
    </source>
</evidence>